<proteinExistence type="predicted"/>
<protein>
    <submittedName>
        <fullName evidence="1">Uncharacterized protein</fullName>
    </submittedName>
</protein>
<evidence type="ECO:0000313" key="1">
    <source>
        <dbReference type="EMBL" id="AFL79496.1"/>
    </source>
</evidence>
<dbReference type="KEGG" id="afd:Alfi_3268"/>
<name>I3YR78_ALIFI</name>
<reference evidence="2" key="1">
    <citation type="journal article" date="2013" name="Stand. Genomic Sci.">
        <title>Complete genome sequence of the bile-resistant pigment-producing anaerobe Alistipes finegoldii type strain (AHN2437(T)).</title>
        <authorList>
            <person name="Mavromatis K."/>
            <person name="Stackebrandt E."/>
            <person name="Munk C."/>
            <person name="Lapidus A."/>
            <person name="Nolan M."/>
            <person name="Lucas S."/>
            <person name="Hammon N."/>
            <person name="Deshpande S."/>
            <person name="Cheng J.F."/>
            <person name="Tapia R."/>
            <person name="Goodwin L.A."/>
            <person name="Pitluck S."/>
            <person name="Liolios K."/>
            <person name="Pagani I."/>
            <person name="Ivanova N."/>
            <person name="Mikhailova N."/>
            <person name="Huntemann M."/>
            <person name="Pati A."/>
            <person name="Chen A."/>
            <person name="Palaniappan K."/>
            <person name="Land M."/>
            <person name="Hauser L."/>
            <person name="Rohde M."/>
            <person name="Gronow S."/>
            <person name="Goker M."/>
            <person name="Detter J.C."/>
            <person name="Bristow J."/>
            <person name="Eisen J.A."/>
            <person name="Markowitz V."/>
            <person name="Hugenholtz P."/>
            <person name="Kyrpides N.C."/>
            <person name="Klenk H.P."/>
            <person name="Woyke T."/>
        </authorList>
    </citation>
    <scope>NUCLEOTIDE SEQUENCE</scope>
    <source>
        <strain evidence="2">DSM 17242 / JCM 16770 / AHN 2437 / CCUG 46020 / CIP 107999</strain>
    </source>
</reference>
<organism evidence="1 2">
    <name type="scientific">Alistipes finegoldii (strain DSM 17242 / JCM 16770 / CCUG 46020 / CIP 107999 / KCTC 15236 / AHN 2437)</name>
    <dbReference type="NCBI Taxonomy" id="679935"/>
    <lineage>
        <taxon>Bacteria</taxon>
        <taxon>Pseudomonadati</taxon>
        <taxon>Bacteroidota</taxon>
        <taxon>Bacteroidia</taxon>
        <taxon>Bacteroidales</taxon>
        <taxon>Rikenellaceae</taxon>
        <taxon>Alistipes</taxon>
    </lineage>
</organism>
<dbReference type="Proteomes" id="UP000006052">
    <property type="component" value="Chromosome"/>
</dbReference>
<evidence type="ECO:0000313" key="2">
    <source>
        <dbReference type="Proteomes" id="UP000006052"/>
    </source>
</evidence>
<dbReference type="AlphaFoldDB" id="I3YR78"/>
<dbReference type="HOGENOM" id="CLU_3211523_0_0_10"/>
<dbReference type="EMBL" id="CP003274">
    <property type="protein sequence ID" value="AFL79496.1"/>
    <property type="molecule type" value="Genomic_DNA"/>
</dbReference>
<gene>
    <name evidence="1" type="ordered locus">Alfi_3268</name>
</gene>
<accession>I3YR78</accession>
<sequence length="44" mass="4942">MLFTDLRSCTDRSTQTADSLTTAKGNQYVRSEKCEKAAFGDFTF</sequence>